<dbReference type="GO" id="GO:0005524">
    <property type="term" value="F:ATP binding"/>
    <property type="evidence" value="ECO:0007669"/>
    <property type="project" value="UniProtKB-UniRule"/>
</dbReference>
<organism evidence="16 17">
    <name type="scientific">Alkalicella caledoniensis</name>
    <dbReference type="NCBI Taxonomy" id="2731377"/>
    <lineage>
        <taxon>Bacteria</taxon>
        <taxon>Bacillati</taxon>
        <taxon>Bacillota</taxon>
        <taxon>Clostridia</taxon>
        <taxon>Eubacteriales</taxon>
        <taxon>Proteinivoracaceae</taxon>
        <taxon>Alkalicella</taxon>
    </lineage>
</organism>
<keyword evidence="6 13" id="KW-0808">Transferase</keyword>
<dbReference type="Pfam" id="PF03481">
    <property type="entry name" value="Sua5_C"/>
    <property type="match status" value="1"/>
</dbReference>
<keyword evidence="7 13" id="KW-0819">tRNA processing</keyword>
<evidence type="ECO:0000256" key="12">
    <source>
        <dbReference type="ARBA" id="ARBA00048366"/>
    </source>
</evidence>
<comment type="similarity">
    <text evidence="2 13">Belongs to the SUA5 family.</text>
</comment>
<dbReference type="PIRSF" id="PIRSF004930">
    <property type="entry name" value="Tln_factor_SUA5"/>
    <property type="match status" value="1"/>
</dbReference>
<protein>
    <recommendedName>
        <fullName evidence="4 13">Threonylcarbamoyl-AMP synthase</fullName>
        <shortName evidence="13">TC-AMP synthase</shortName>
        <ecNumber evidence="3 13">2.7.7.87</ecNumber>
    </recommendedName>
    <alternativeName>
        <fullName evidence="11 13">L-threonylcarbamoyladenylate synthase</fullName>
    </alternativeName>
</protein>
<evidence type="ECO:0000256" key="10">
    <source>
        <dbReference type="ARBA" id="ARBA00022840"/>
    </source>
</evidence>
<dbReference type="PROSITE" id="PS51163">
    <property type="entry name" value="YRDC"/>
    <property type="match status" value="1"/>
</dbReference>
<dbReference type="FunFam" id="3.90.870.10:FF:000009">
    <property type="entry name" value="Threonylcarbamoyl-AMP synthase, putative"/>
    <property type="match status" value="1"/>
</dbReference>
<evidence type="ECO:0000313" key="17">
    <source>
        <dbReference type="Proteomes" id="UP000516160"/>
    </source>
</evidence>
<dbReference type="GO" id="GO:0061710">
    <property type="term" value="F:L-threonylcarbamoyladenylate synthase"/>
    <property type="evidence" value="ECO:0007669"/>
    <property type="project" value="UniProtKB-EC"/>
</dbReference>
<dbReference type="Proteomes" id="UP000516160">
    <property type="component" value="Chromosome"/>
</dbReference>
<evidence type="ECO:0000256" key="1">
    <source>
        <dbReference type="ARBA" id="ARBA00004496"/>
    </source>
</evidence>
<feature type="binding site" evidence="14">
    <location>
        <position position="65"/>
    </location>
    <ligand>
        <name>L-threonine</name>
        <dbReference type="ChEBI" id="CHEBI:57926"/>
    </ligand>
</feature>
<feature type="binding site" evidence="14">
    <location>
        <position position="230"/>
    </location>
    <ligand>
        <name>ATP</name>
        <dbReference type="ChEBI" id="CHEBI:30616"/>
    </ligand>
</feature>
<dbReference type="GO" id="GO:0003725">
    <property type="term" value="F:double-stranded RNA binding"/>
    <property type="evidence" value="ECO:0007669"/>
    <property type="project" value="UniProtKB-UniRule"/>
</dbReference>
<dbReference type="GO" id="GO:0005737">
    <property type="term" value="C:cytoplasm"/>
    <property type="evidence" value="ECO:0007669"/>
    <property type="project" value="UniProtKB-SubCell"/>
</dbReference>
<comment type="catalytic activity">
    <reaction evidence="12 13">
        <text>L-threonine + hydrogencarbonate + ATP = L-threonylcarbamoyladenylate + diphosphate + H2O</text>
        <dbReference type="Rhea" id="RHEA:36407"/>
        <dbReference type="ChEBI" id="CHEBI:15377"/>
        <dbReference type="ChEBI" id="CHEBI:17544"/>
        <dbReference type="ChEBI" id="CHEBI:30616"/>
        <dbReference type="ChEBI" id="CHEBI:33019"/>
        <dbReference type="ChEBI" id="CHEBI:57926"/>
        <dbReference type="ChEBI" id="CHEBI:73682"/>
        <dbReference type="EC" id="2.7.7.87"/>
    </reaction>
</comment>
<dbReference type="InterPro" id="IPR010923">
    <property type="entry name" value="T(6)A37_SUA5"/>
</dbReference>
<feature type="binding site" evidence="14">
    <location>
        <position position="33"/>
    </location>
    <ligand>
        <name>L-threonine</name>
        <dbReference type="ChEBI" id="CHEBI:57926"/>
    </ligand>
</feature>
<feature type="binding site" evidence="14">
    <location>
        <position position="142"/>
    </location>
    <ligand>
        <name>L-threonine</name>
        <dbReference type="ChEBI" id="CHEBI:57926"/>
    </ligand>
</feature>
<dbReference type="InterPro" id="IPR050156">
    <property type="entry name" value="TC-AMP_synthase_SUA5"/>
</dbReference>
<evidence type="ECO:0000256" key="13">
    <source>
        <dbReference type="PIRNR" id="PIRNR004930"/>
    </source>
</evidence>
<evidence type="ECO:0000256" key="7">
    <source>
        <dbReference type="ARBA" id="ARBA00022694"/>
    </source>
</evidence>
<evidence type="ECO:0000256" key="4">
    <source>
        <dbReference type="ARBA" id="ARBA00015492"/>
    </source>
</evidence>
<feature type="binding site" evidence="14">
    <location>
        <position position="140"/>
    </location>
    <ligand>
        <name>L-threonine</name>
        <dbReference type="ChEBI" id="CHEBI:57926"/>
    </ligand>
</feature>
<dbReference type="GO" id="GO:0006450">
    <property type="term" value="P:regulation of translational fidelity"/>
    <property type="evidence" value="ECO:0007669"/>
    <property type="project" value="TreeGrafter"/>
</dbReference>
<accession>A0A7G9W8Z3</accession>
<keyword evidence="5 13" id="KW-0963">Cytoplasm</keyword>
<feature type="binding site" evidence="14">
    <location>
        <position position="56"/>
    </location>
    <ligand>
        <name>ATP</name>
        <dbReference type="ChEBI" id="CHEBI:30616"/>
    </ligand>
</feature>
<evidence type="ECO:0000256" key="9">
    <source>
        <dbReference type="ARBA" id="ARBA00022741"/>
    </source>
</evidence>
<evidence type="ECO:0000256" key="14">
    <source>
        <dbReference type="PIRSR" id="PIRSR004930-1"/>
    </source>
</evidence>
<dbReference type="EC" id="2.7.7.87" evidence="3 13"/>
<evidence type="ECO:0000256" key="8">
    <source>
        <dbReference type="ARBA" id="ARBA00022695"/>
    </source>
</evidence>
<dbReference type="Pfam" id="PF01300">
    <property type="entry name" value="Sua5_yciO_yrdC"/>
    <property type="match status" value="1"/>
</dbReference>
<proteinExistence type="inferred from homology"/>
<dbReference type="InterPro" id="IPR005145">
    <property type="entry name" value="Sua5_C"/>
</dbReference>
<dbReference type="Gene3D" id="3.90.870.10">
    <property type="entry name" value="DHBP synthase"/>
    <property type="match status" value="1"/>
</dbReference>
<dbReference type="GO" id="GO:0008033">
    <property type="term" value="P:tRNA processing"/>
    <property type="evidence" value="ECO:0007669"/>
    <property type="project" value="UniProtKB-KW"/>
</dbReference>
<dbReference type="RefSeq" id="WP_213165521.1">
    <property type="nucleotide sequence ID" value="NZ_CP058559.1"/>
</dbReference>
<evidence type="ECO:0000256" key="2">
    <source>
        <dbReference type="ARBA" id="ARBA00007663"/>
    </source>
</evidence>
<dbReference type="Gene3D" id="3.40.50.11030">
    <property type="entry name" value="Threonylcarbamoyl-AMP synthase, C-terminal domain"/>
    <property type="match status" value="1"/>
</dbReference>
<dbReference type="InterPro" id="IPR017945">
    <property type="entry name" value="DHBP_synth_RibB-like_a/b_dom"/>
</dbReference>
<evidence type="ECO:0000313" key="16">
    <source>
        <dbReference type="EMBL" id="QNO15155.1"/>
    </source>
</evidence>
<dbReference type="InterPro" id="IPR006070">
    <property type="entry name" value="Sua5-like_dom"/>
</dbReference>
<sequence length="345" mass="37971">MKNTKILGVNTLDIKEAAMALKKGKTVVFPTETVYGLGANGLCTDAVKNIYRAKGRPSDNPLILHVAEYSWIEKLARNIPQELNVLFNTFWPGPLTVVLEANTDIIPSVTLGGLDTVAIRIPGHPLAIELLKEADVPVAAPSANSSGRPSPTEFEHVLEDLDGKVDYIIRASGTEIGIESTVLDLTGYIPKILRPGSLTYEELREVIELEPYEEHIGGPVLSPGVKYRHYQPKATMEVFIGDDSKTVEKMKERIGEINKTNQFKNIGILCYEENIAEFPPSYNIISMGPRSDLKTLANSLYNSLRKFDALGVEYIISQGIEKPQGLGIAIMNRLMKACGNNIHKV</sequence>
<evidence type="ECO:0000256" key="6">
    <source>
        <dbReference type="ARBA" id="ARBA00022679"/>
    </source>
</evidence>
<feature type="binding site" evidence="14">
    <location>
        <position position="120"/>
    </location>
    <ligand>
        <name>L-threonine</name>
        <dbReference type="ChEBI" id="CHEBI:57926"/>
    </ligand>
</feature>
<gene>
    <name evidence="16" type="ORF">HYG86_10470</name>
</gene>
<comment type="subcellular location">
    <subcellularLocation>
        <location evidence="1 13">Cytoplasm</location>
    </subcellularLocation>
</comment>
<dbReference type="PANTHER" id="PTHR17490:SF16">
    <property type="entry name" value="THREONYLCARBAMOYL-AMP SYNTHASE"/>
    <property type="match status" value="1"/>
</dbReference>
<keyword evidence="17" id="KW-1185">Reference proteome</keyword>
<dbReference type="AlphaFoldDB" id="A0A7G9W8Z3"/>
<evidence type="ECO:0000259" key="15">
    <source>
        <dbReference type="PROSITE" id="PS51163"/>
    </source>
</evidence>
<feature type="domain" description="YrdC-like" evidence="15">
    <location>
        <begin position="11"/>
        <end position="198"/>
    </location>
</feature>
<evidence type="ECO:0000256" key="11">
    <source>
        <dbReference type="ARBA" id="ARBA00029774"/>
    </source>
</evidence>
<keyword evidence="9 13" id="KW-0547">Nucleotide-binding</keyword>
<feature type="binding site" evidence="14">
    <location>
        <position position="116"/>
    </location>
    <ligand>
        <name>ATP</name>
        <dbReference type="ChEBI" id="CHEBI:30616"/>
    </ligand>
</feature>
<dbReference type="KEGG" id="acae:HYG86_10470"/>
<keyword evidence="8 13" id="KW-0548">Nucleotidyltransferase</keyword>
<dbReference type="PANTHER" id="PTHR17490">
    <property type="entry name" value="SUA5"/>
    <property type="match status" value="1"/>
</dbReference>
<feature type="binding site" evidence="14">
    <location>
        <position position="180"/>
    </location>
    <ligand>
        <name>L-threonine</name>
        <dbReference type="ChEBI" id="CHEBI:57926"/>
    </ligand>
</feature>
<keyword evidence="10 13" id="KW-0067">ATP-binding</keyword>
<feature type="binding site" evidence="14">
    <location>
        <position position="60"/>
    </location>
    <ligand>
        <name>ATP</name>
        <dbReference type="ChEBI" id="CHEBI:30616"/>
    </ligand>
</feature>
<name>A0A7G9W8Z3_ALKCA</name>
<dbReference type="NCBIfam" id="TIGR00057">
    <property type="entry name" value="L-threonylcarbamoyladenylate synthase"/>
    <property type="match status" value="1"/>
</dbReference>
<evidence type="ECO:0000256" key="5">
    <source>
        <dbReference type="ARBA" id="ARBA00022490"/>
    </source>
</evidence>
<feature type="binding site" evidence="14">
    <location>
        <position position="194"/>
    </location>
    <ligand>
        <name>ATP</name>
        <dbReference type="ChEBI" id="CHEBI:30616"/>
    </ligand>
</feature>
<reference evidence="16 17" key="1">
    <citation type="submission" date="2020-07" db="EMBL/GenBank/DDBJ databases">
        <title>Alkalicella. sp. LB2 genome.</title>
        <authorList>
            <person name="Postec A."/>
            <person name="Quemeneur M."/>
        </authorList>
    </citation>
    <scope>NUCLEOTIDE SEQUENCE [LARGE SCALE GENOMIC DNA]</scope>
    <source>
        <strain evidence="16 17">LB2</strain>
    </source>
</reference>
<dbReference type="GO" id="GO:0000049">
    <property type="term" value="F:tRNA binding"/>
    <property type="evidence" value="ECO:0007669"/>
    <property type="project" value="TreeGrafter"/>
</dbReference>
<dbReference type="EMBL" id="CP058559">
    <property type="protein sequence ID" value="QNO15155.1"/>
    <property type="molecule type" value="Genomic_DNA"/>
</dbReference>
<dbReference type="InterPro" id="IPR038385">
    <property type="entry name" value="Sua5/YwlC_C"/>
</dbReference>
<dbReference type="SUPFAM" id="SSF55821">
    <property type="entry name" value="YrdC/RibB"/>
    <property type="match status" value="1"/>
</dbReference>
<evidence type="ECO:0000256" key="3">
    <source>
        <dbReference type="ARBA" id="ARBA00012584"/>
    </source>
</evidence>
<feature type="binding site" evidence="14">
    <location>
        <position position="150"/>
    </location>
    <ligand>
        <name>ATP</name>
        <dbReference type="ChEBI" id="CHEBI:30616"/>
    </ligand>
</feature>
<comment type="function">
    <text evidence="13">Required for the formation of a threonylcarbamoyl group on adenosine at position 37 (t(6)A37) in tRNAs that read codons beginning with adenine.</text>
</comment>